<keyword evidence="5 20" id="KW-0378">Hydrolase</keyword>
<feature type="active site" evidence="16">
    <location>
        <position position="69"/>
    </location>
</feature>
<comment type="catalytic activity">
    <reaction evidence="15">
        <text>1-hexadecanoyl-2-(9Z,12Z-octadecadienoyl)-sn-glycero-3-phosphoethanolamine + H2O = 1-hexadecanoyl-sn-glycero-3-phosphoethanolamine + (9Z,12Z)-octadecadienoate + H(+)</text>
        <dbReference type="Rhea" id="RHEA:40815"/>
        <dbReference type="ChEBI" id="CHEBI:15377"/>
        <dbReference type="ChEBI" id="CHEBI:15378"/>
        <dbReference type="ChEBI" id="CHEBI:30245"/>
        <dbReference type="ChEBI" id="CHEBI:73004"/>
        <dbReference type="ChEBI" id="CHEBI:73008"/>
    </reaction>
    <physiologicalReaction direction="left-to-right" evidence="15">
        <dbReference type="Rhea" id="RHEA:40816"/>
    </physiologicalReaction>
</comment>
<evidence type="ECO:0000256" key="13">
    <source>
        <dbReference type="ARBA" id="ARBA00048373"/>
    </source>
</evidence>
<dbReference type="GeneTree" id="ENSGT00940000154885"/>
<evidence type="ECO:0000256" key="17">
    <source>
        <dbReference type="PIRSR" id="PIRSR601211-2"/>
    </source>
</evidence>
<evidence type="ECO:0000256" key="6">
    <source>
        <dbReference type="ARBA" id="ARBA00022837"/>
    </source>
</evidence>
<comment type="catalytic activity">
    <reaction evidence="14">
        <text>1-hexadecanoyl-2-(9Z-octadecenoyl)-sn-glycero-3-phosphocholine + H2O = 1-hexadecanoyl-sn-glycero-3-phosphocholine + (9Z)-octadecenoate + H(+)</text>
        <dbReference type="Rhea" id="RHEA:38779"/>
        <dbReference type="ChEBI" id="CHEBI:15377"/>
        <dbReference type="ChEBI" id="CHEBI:15378"/>
        <dbReference type="ChEBI" id="CHEBI:30823"/>
        <dbReference type="ChEBI" id="CHEBI:72998"/>
        <dbReference type="ChEBI" id="CHEBI:73001"/>
    </reaction>
    <physiologicalReaction direction="left-to-right" evidence="14">
        <dbReference type="Rhea" id="RHEA:38780"/>
    </physiologicalReaction>
</comment>
<dbReference type="GO" id="GO:0005543">
    <property type="term" value="F:phospholipid binding"/>
    <property type="evidence" value="ECO:0007669"/>
    <property type="project" value="TreeGrafter"/>
</dbReference>
<evidence type="ECO:0000313" key="23">
    <source>
        <dbReference type="Proteomes" id="UP000261340"/>
    </source>
</evidence>
<comment type="catalytic activity">
    <reaction evidence="12">
        <text>1,2-dihexadecanoyl-sn-glycero-3-phosphocholine + H2O = 1-hexadecanoyl-sn-glycero-3-phosphocholine + hexadecanoate + H(+)</text>
        <dbReference type="Rhea" id="RHEA:41223"/>
        <dbReference type="ChEBI" id="CHEBI:7896"/>
        <dbReference type="ChEBI" id="CHEBI:15377"/>
        <dbReference type="ChEBI" id="CHEBI:15378"/>
        <dbReference type="ChEBI" id="CHEBI:72998"/>
        <dbReference type="ChEBI" id="CHEBI:72999"/>
    </reaction>
    <physiologicalReaction direction="left-to-right" evidence="12">
        <dbReference type="Rhea" id="RHEA:41224"/>
    </physiologicalReaction>
</comment>
<dbReference type="SUPFAM" id="SSF48619">
    <property type="entry name" value="Phospholipase A2, PLA2"/>
    <property type="match status" value="1"/>
</dbReference>
<comment type="cofactor">
    <cofactor evidence="17">
        <name>Ca(2+)</name>
        <dbReference type="ChEBI" id="CHEBI:29108"/>
    </cofactor>
    <text evidence="17">Binds 1 Ca(2+) ion per subunit.</text>
</comment>
<feature type="active site" evidence="16">
    <location>
        <position position="122"/>
    </location>
</feature>
<dbReference type="GO" id="GO:0006644">
    <property type="term" value="P:phospholipid metabolic process"/>
    <property type="evidence" value="ECO:0007669"/>
    <property type="project" value="InterPro"/>
</dbReference>
<comment type="catalytic activity">
    <reaction evidence="10">
        <text>1-hexadecanoyl-2-(9Z-octadecenoyl)-sn-glycero-3-phospho-(1'-sn-glycerol) + H2O = 1-hexadecanoyl-sn-glycero-3-phospho-(1'-sn-glycerol) + (9Z)-octadecenoate + H(+)</text>
        <dbReference type="Rhea" id="RHEA:40919"/>
        <dbReference type="ChEBI" id="CHEBI:15377"/>
        <dbReference type="ChEBI" id="CHEBI:15378"/>
        <dbReference type="ChEBI" id="CHEBI:30823"/>
        <dbReference type="ChEBI" id="CHEBI:72841"/>
        <dbReference type="ChEBI" id="CHEBI:75158"/>
    </reaction>
    <physiologicalReaction direction="left-to-right" evidence="10">
        <dbReference type="Rhea" id="RHEA:40920"/>
    </physiologicalReaction>
</comment>
<name>A0A3Q0SE63_AMPCI</name>
<dbReference type="GO" id="GO:0005102">
    <property type="term" value="F:signaling receptor binding"/>
    <property type="evidence" value="ECO:0007669"/>
    <property type="project" value="UniProtKB-ARBA"/>
</dbReference>
<evidence type="ECO:0000313" key="22">
    <source>
        <dbReference type="Ensembl" id="ENSACIP00000023244.1"/>
    </source>
</evidence>
<dbReference type="GO" id="GO:0005509">
    <property type="term" value="F:calcium ion binding"/>
    <property type="evidence" value="ECO:0007669"/>
    <property type="project" value="InterPro"/>
</dbReference>
<dbReference type="Ensembl" id="ENSACIT00000023855.1">
    <property type="protein sequence ID" value="ENSACIP00000023244.1"/>
    <property type="gene ID" value="ENSACIG00000017977.1"/>
</dbReference>
<dbReference type="STRING" id="61819.ENSACIP00000023244"/>
<feature type="signal peptide" evidence="20">
    <location>
        <begin position="1"/>
        <end position="19"/>
    </location>
</feature>
<feature type="binding site" evidence="17">
    <location>
        <position position="53"/>
    </location>
    <ligand>
        <name>Ca(2+)</name>
        <dbReference type="ChEBI" id="CHEBI:29108"/>
    </ligand>
</feature>
<evidence type="ECO:0000256" key="2">
    <source>
        <dbReference type="ARBA" id="ARBA00013278"/>
    </source>
</evidence>
<dbReference type="Gene3D" id="1.20.90.10">
    <property type="entry name" value="Phospholipase A2 domain"/>
    <property type="match status" value="1"/>
</dbReference>
<feature type="disulfide bond" evidence="18">
    <location>
        <begin position="65"/>
        <end position="128"/>
    </location>
</feature>
<keyword evidence="6 17" id="KW-0106">Calcium</keyword>
<feature type="disulfide bond" evidence="18">
    <location>
        <begin position="50"/>
        <end position="66"/>
    </location>
</feature>
<feature type="chain" id="PRO_5018379479" description="Phospholipase A2" evidence="20">
    <location>
        <begin position="20"/>
        <end position="147"/>
    </location>
</feature>
<feature type="domain" description="Phospholipase A2-like central" evidence="21">
    <location>
        <begin position="22"/>
        <end position="147"/>
    </location>
</feature>
<feature type="disulfide bond" evidence="18">
    <location>
        <begin position="107"/>
        <end position="119"/>
    </location>
</feature>
<dbReference type="PANTHER" id="PTHR11716:SF94">
    <property type="entry name" value="PHOSPHOLIPASE A2"/>
    <property type="match status" value="1"/>
</dbReference>
<comment type="catalytic activity">
    <reaction evidence="20">
        <text>a 1,2-diacyl-sn-glycero-3-phosphocholine + H2O = a 1-acyl-sn-glycero-3-phosphocholine + a fatty acid + H(+)</text>
        <dbReference type="Rhea" id="RHEA:15801"/>
        <dbReference type="ChEBI" id="CHEBI:15377"/>
        <dbReference type="ChEBI" id="CHEBI:15378"/>
        <dbReference type="ChEBI" id="CHEBI:28868"/>
        <dbReference type="ChEBI" id="CHEBI:57643"/>
        <dbReference type="ChEBI" id="CHEBI:58168"/>
        <dbReference type="EC" id="3.1.1.4"/>
    </reaction>
</comment>
<comment type="similarity">
    <text evidence="19">Belongs to the phospholipase A2 family.</text>
</comment>
<feature type="binding site" evidence="17">
    <location>
        <position position="51"/>
    </location>
    <ligand>
        <name>Ca(2+)</name>
        <dbReference type="ChEBI" id="CHEBI:29108"/>
    </ligand>
</feature>
<dbReference type="GO" id="GO:0047498">
    <property type="term" value="F:calcium-dependent phospholipase A2 activity"/>
    <property type="evidence" value="ECO:0007669"/>
    <property type="project" value="TreeGrafter"/>
</dbReference>
<keyword evidence="3 20" id="KW-0964">Secreted</keyword>
<dbReference type="Pfam" id="PF00068">
    <property type="entry name" value="Phospholip_A2_1"/>
    <property type="match status" value="1"/>
</dbReference>
<dbReference type="CDD" id="cd00125">
    <property type="entry name" value="PLA2c"/>
    <property type="match status" value="1"/>
</dbReference>
<dbReference type="FunFam" id="1.20.90.10:FF:000011">
    <property type="entry name" value="Phospholipase A(2)"/>
    <property type="match status" value="1"/>
</dbReference>
<feature type="disulfide bond" evidence="18">
    <location>
        <begin position="82"/>
        <end position="114"/>
    </location>
</feature>
<dbReference type="AlphaFoldDB" id="A0A3Q0SE63"/>
<evidence type="ECO:0000256" key="19">
    <source>
        <dbReference type="RuleBase" id="RU003654"/>
    </source>
</evidence>
<dbReference type="InterPro" id="IPR033112">
    <property type="entry name" value="PLA2_Asp_AS"/>
</dbReference>
<proteinExistence type="inferred from homology"/>
<keyword evidence="7 20" id="KW-0443">Lipid metabolism</keyword>
<evidence type="ECO:0000256" key="1">
    <source>
        <dbReference type="ARBA" id="ARBA00004613"/>
    </source>
</evidence>
<evidence type="ECO:0000256" key="20">
    <source>
        <dbReference type="RuleBase" id="RU361236"/>
    </source>
</evidence>
<feature type="disulfide bond" evidence="18">
    <location>
        <begin position="72"/>
        <end position="121"/>
    </location>
</feature>
<reference evidence="22" key="2">
    <citation type="submission" date="2025-09" db="UniProtKB">
        <authorList>
            <consortium name="Ensembl"/>
        </authorList>
    </citation>
    <scope>IDENTIFICATION</scope>
</reference>
<dbReference type="PROSITE" id="PS00119">
    <property type="entry name" value="PA2_ASP"/>
    <property type="match status" value="1"/>
</dbReference>
<keyword evidence="4 17" id="KW-0479">Metal-binding</keyword>
<feature type="binding site" evidence="17">
    <location>
        <position position="49"/>
    </location>
    <ligand>
        <name>Ca(2+)</name>
        <dbReference type="ChEBI" id="CHEBI:29108"/>
    </ligand>
</feature>
<dbReference type="PRINTS" id="PR00389">
    <property type="entry name" value="PHPHLIPASEA2"/>
</dbReference>
<comment type="catalytic activity">
    <reaction evidence="9">
        <text>N,1-dihexadecanoyl-2-(9Z,12Z-octadecadienoyl)-sn-glycero-3-phosphoethanolamine + H2O = N,1-dihexadecanoyl-sn-glycero-3-phosphoethanolamine + (9Z,12Z)-octadecadienoate + H(+)</text>
        <dbReference type="Rhea" id="RHEA:56424"/>
        <dbReference type="ChEBI" id="CHEBI:15377"/>
        <dbReference type="ChEBI" id="CHEBI:15378"/>
        <dbReference type="ChEBI" id="CHEBI:30245"/>
        <dbReference type="ChEBI" id="CHEBI:85334"/>
        <dbReference type="ChEBI" id="CHEBI:85335"/>
    </reaction>
    <physiologicalReaction direction="left-to-right" evidence="9">
        <dbReference type="Rhea" id="RHEA:56425"/>
    </physiologicalReaction>
</comment>
<evidence type="ECO:0000256" key="3">
    <source>
        <dbReference type="ARBA" id="ARBA00022525"/>
    </source>
</evidence>
<evidence type="ECO:0000256" key="11">
    <source>
        <dbReference type="ARBA" id="ARBA00048221"/>
    </source>
</evidence>
<evidence type="ECO:0000256" key="9">
    <source>
        <dbReference type="ARBA" id="ARBA00047535"/>
    </source>
</evidence>
<evidence type="ECO:0000259" key="21">
    <source>
        <dbReference type="SMART" id="SM00085"/>
    </source>
</evidence>
<evidence type="ECO:0000256" key="8">
    <source>
        <dbReference type="ARBA" id="ARBA00023157"/>
    </source>
</evidence>
<accession>A0A3Q0SE63</accession>
<evidence type="ECO:0000256" key="16">
    <source>
        <dbReference type="PIRSR" id="PIRSR601211-1"/>
    </source>
</evidence>
<evidence type="ECO:0000256" key="15">
    <source>
        <dbReference type="ARBA" id="ARBA00049039"/>
    </source>
</evidence>
<dbReference type="PROSITE" id="PS00118">
    <property type="entry name" value="PA2_HIS"/>
    <property type="match status" value="1"/>
</dbReference>
<evidence type="ECO:0000256" key="14">
    <source>
        <dbReference type="ARBA" id="ARBA00048699"/>
    </source>
</evidence>
<dbReference type="GO" id="GO:0050482">
    <property type="term" value="P:arachidonate secretion"/>
    <property type="evidence" value="ECO:0007669"/>
    <property type="project" value="InterPro"/>
</dbReference>
<dbReference type="InterPro" id="IPR033113">
    <property type="entry name" value="PLA2_histidine"/>
</dbReference>
<dbReference type="PANTHER" id="PTHR11716">
    <property type="entry name" value="PHOSPHOLIPASE A2 FAMILY MEMBER"/>
    <property type="match status" value="1"/>
</dbReference>
<dbReference type="GO" id="GO:0016042">
    <property type="term" value="P:lipid catabolic process"/>
    <property type="evidence" value="ECO:0007669"/>
    <property type="project" value="InterPro"/>
</dbReference>
<keyword evidence="23" id="KW-1185">Reference proteome</keyword>
<dbReference type="EC" id="3.1.1.4" evidence="2 20"/>
<dbReference type="Proteomes" id="UP000261340">
    <property type="component" value="Unplaced"/>
</dbReference>
<feature type="binding site" evidence="17">
    <location>
        <position position="70"/>
    </location>
    <ligand>
        <name>Ca(2+)</name>
        <dbReference type="ChEBI" id="CHEBI:29108"/>
    </ligand>
</feature>
<dbReference type="InterPro" id="IPR001211">
    <property type="entry name" value="PLA2"/>
</dbReference>
<dbReference type="GO" id="GO:0005576">
    <property type="term" value="C:extracellular region"/>
    <property type="evidence" value="ECO:0007669"/>
    <property type="project" value="UniProtKB-SubCell"/>
</dbReference>
<dbReference type="InterPro" id="IPR016090">
    <property type="entry name" value="PLA2-like_dom"/>
</dbReference>
<comment type="catalytic activity">
    <reaction evidence="11">
        <text>N-hexadecanoyl-1,2-di-(9Z-octadecenoyl)-sn-glycero-3-phosphoethanolamine + H2O = N-hexadecanoyl-1-(9Z-octadecenoyl)-sn-glycero-3-phosphoethanolamine + (9Z)-octadecenoate + H(+)</text>
        <dbReference type="Rhea" id="RHEA:45424"/>
        <dbReference type="ChEBI" id="CHEBI:15377"/>
        <dbReference type="ChEBI" id="CHEBI:15378"/>
        <dbReference type="ChEBI" id="CHEBI:30823"/>
        <dbReference type="ChEBI" id="CHEBI:78097"/>
        <dbReference type="ChEBI" id="CHEBI:85217"/>
    </reaction>
    <physiologicalReaction direction="left-to-right" evidence="11">
        <dbReference type="Rhea" id="RHEA:45425"/>
    </physiologicalReaction>
</comment>
<evidence type="ECO:0000256" key="5">
    <source>
        <dbReference type="ARBA" id="ARBA00022801"/>
    </source>
</evidence>
<keyword evidence="8 18" id="KW-1015">Disulfide bond</keyword>
<dbReference type="InterPro" id="IPR036444">
    <property type="entry name" value="PLipase_A2_dom_sf"/>
</dbReference>
<reference evidence="22" key="1">
    <citation type="submission" date="2025-08" db="UniProtKB">
        <authorList>
            <consortium name="Ensembl"/>
        </authorList>
    </citation>
    <scope>IDENTIFICATION</scope>
</reference>
<sequence>MHLTHSLLIVLLGLPALLGYRAVWQFRSMILCTVPDSWPALDYADYGCYCGFGGSGAPLDELDRCCQIHDQCYNDAMQHDECWPILDNPYTEIYSYHCDKASRTVTCLSDNNPCETFICECDRNAAMCFANAQYNPENVNVPSDRCK</sequence>
<evidence type="ECO:0000256" key="4">
    <source>
        <dbReference type="ARBA" id="ARBA00022723"/>
    </source>
</evidence>
<comment type="subcellular location">
    <subcellularLocation>
        <location evidence="1 20">Secreted</location>
    </subcellularLocation>
</comment>
<protein>
    <recommendedName>
        <fullName evidence="2 20">Phospholipase A2</fullName>
        <ecNumber evidence="2 20">3.1.1.4</ecNumber>
    </recommendedName>
</protein>
<evidence type="ECO:0000256" key="18">
    <source>
        <dbReference type="PIRSR" id="PIRSR601211-3"/>
    </source>
</evidence>
<dbReference type="SMART" id="SM00085">
    <property type="entry name" value="PA2c"/>
    <property type="match status" value="1"/>
</dbReference>
<evidence type="ECO:0000256" key="7">
    <source>
        <dbReference type="ARBA" id="ARBA00023098"/>
    </source>
</evidence>
<evidence type="ECO:0000256" key="12">
    <source>
        <dbReference type="ARBA" id="ARBA00048227"/>
    </source>
</evidence>
<dbReference type="OMA" id="CEAFLCN"/>
<comment type="catalytic activity">
    <reaction evidence="13">
        <text>1-hexadecanoyl-2-(5Z,8Z,11Z,14Z-eicosatetraenoyl)-sn-glycero-3-phosphocholine + H2O = 1-hexadecanoyl-sn-glycero-3-phosphocholine + (5Z,8Z,11Z,14Z)-eicosatetraenoate + H(+)</text>
        <dbReference type="Rhea" id="RHEA:40427"/>
        <dbReference type="ChEBI" id="CHEBI:15377"/>
        <dbReference type="ChEBI" id="CHEBI:15378"/>
        <dbReference type="ChEBI" id="CHEBI:32395"/>
        <dbReference type="ChEBI" id="CHEBI:72998"/>
        <dbReference type="ChEBI" id="CHEBI:73003"/>
    </reaction>
    <physiologicalReaction direction="left-to-right" evidence="13">
        <dbReference type="Rhea" id="RHEA:40428"/>
    </physiologicalReaction>
</comment>
<keyword evidence="20" id="KW-0732">Signal</keyword>
<evidence type="ECO:0000256" key="10">
    <source>
        <dbReference type="ARBA" id="ARBA00048015"/>
    </source>
</evidence>
<organism evidence="22 23">
    <name type="scientific">Amphilophus citrinellus</name>
    <name type="common">Midas cichlid</name>
    <name type="synonym">Cichlasoma citrinellum</name>
    <dbReference type="NCBI Taxonomy" id="61819"/>
    <lineage>
        <taxon>Eukaryota</taxon>
        <taxon>Metazoa</taxon>
        <taxon>Chordata</taxon>
        <taxon>Craniata</taxon>
        <taxon>Vertebrata</taxon>
        <taxon>Euteleostomi</taxon>
        <taxon>Actinopterygii</taxon>
        <taxon>Neopterygii</taxon>
        <taxon>Teleostei</taxon>
        <taxon>Neoteleostei</taxon>
        <taxon>Acanthomorphata</taxon>
        <taxon>Ovalentaria</taxon>
        <taxon>Cichlomorphae</taxon>
        <taxon>Cichliformes</taxon>
        <taxon>Cichlidae</taxon>
        <taxon>New World cichlids</taxon>
        <taxon>Cichlasomatinae</taxon>
        <taxon>Heroini</taxon>
        <taxon>Amphilophus</taxon>
    </lineage>
</organism>